<gene>
    <name evidence="3" type="ORF">TWF718_010000</name>
</gene>
<feature type="transmembrane region" description="Helical" evidence="2">
    <location>
        <begin position="148"/>
        <end position="169"/>
    </location>
</feature>
<name>A0AAN8MQK9_9PEZI</name>
<reference evidence="3 4" key="1">
    <citation type="submission" date="2019-10" db="EMBL/GenBank/DDBJ databases">
        <authorList>
            <person name="Palmer J.M."/>
        </authorList>
    </citation>
    <scope>NUCLEOTIDE SEQUENCE [LARGE SCALE GENOMIC DNA]</scope>
    <source>
        <strain evidence="3 4">TWF718</strain>
    </source>
</reference>
<evidence type="ECO:0000313" key="4">
    <source>
        <dbReference type="Proteomes" id="UP001313282"/>
    </source>
</evidence>
<keyword evidence="4" id="KW-1185">Reference proteome</keyword>
<keyword evidence="2" id="KW-1133">Transmembrane helix</keyword>
<keyword evidence="2" id="KW-0812">Transmembrane</keyword>
<comment type="caution">
    <text evidence="3">The sequence shown here is derived from an EMBL/GenBank/DDBJ whole genome shotgun (WGS) entry which is preliminary data.</text>
</comment>
<evidence type="ECO:0000313" key="3">
    <source>
        <dbReference type="EMBL" id="KAK6337218.1"/>
    </source>
</evidence>
<proteinExistence type="predicted"/>
<organism evidence="3 4">
    <name type="scientific">Orbilia javanica</name>
    <dbReference type="NCBI Taxonomy" id="47235"/>
    <lineage>
        <taxon>Eukaryota</taxon>
        <taxon>Fungi</taxon>
        <taxon>Dikarya</taxon>
        <taxon>Ascomycota</taxon>
        <taxon>Pezizomycotina</taxon>
        <taxon>Orbiliomycetes</taxon>
        <taxon>Orbiliales</taxon>
        <taxon>Orbiliaceae</taxon>
        <taxon>Orbilia</taxon>
    </lineage>
</organism>
<accession>A0AAN8MQK9</accession>
<dbReference type="Proteomes" id="UP001313282">
    <property type="component" value="Unassembled WGS sequence"/>
</dbReference>
<dbReference type="EMBL" id="JAVHNR010000007">
    <property type="protein sequence ID" value="KAK6337218.1"/>
    <property type="molecule type" value="Genomic_DNA"/>
</dbReference>
<keyword evidence="2" id="KW-0472">Membrane</keyword>
<protein>
    <submittedName>
        <fullName evidence="3">Uncharacterized protein</fullName>
    </submittedName>
</protein>
<evidence type="ECO:0000256" key="2">
    <source>
        <dbReference type="SAM" id="Phobius"/>
    </source>
</evidence>
<feature type="region of interest" description="Disordered" evidence="1">
    <location>
        <begin position="123"/>
        <end position="144"/>
    </location>
</feature>
<evidence type="ECO:0000256" key="1">
    <source>
        <dbReference type="SAM" id="MobiDB-lite"/>
    </source>
</evidence>
<sequence>MSLAYAPTTTATDGCVPVCADYITCGQTYGGCFTSCPGAPTPEPTIPDYVVSACAALSSTTVTTATNAEYTNPATVVEIPSVPISTETTSETINTVGTQTGVFTILTQTTSFTTQVYTNATTISSNGTTTGFPTPSGSDPSTGERGIGAVRIGVVIGALIATIVVGALAI</sequence>
<dbReference type="AlphaFoldDB" id="A0AAN8MQK9"/>